<evidence type="ECO:0000256" key="3">
    <source>
        <dbReference type="ARBA" id="ARBA00023125"/>
    </source>
</evidence>
<organism evidence="5">
    <name type="scientific">marine sediment metagenome</name>
    <dbReference type="NCBI Taxonomy" id="412755"/>
    <lineage>
        <taxon>unclassified sequences</taxon>
        <taxon>metagenomes</taxon>
        <taxon>ecological metagenomes</taxon>
    </lineage>
</organism>
<dbReference type="AlphaFoldDB" id="X1KYM1"/>
<evidence type="ECO:0000256" key="1">
    <source>
        <dbReference type="ARBA" id="ARBA00010923"/>
    </source>
</evidence>
<evidence type="ECO:0000259" key="4">
    <source>
        <dbReference type="Pfam" id="PF01420"/>
    </source>
</evidence>
<dbReference type="SUPFAM" id="SSF116734">
    <property type="entry name" value="DNA methylase specificity domain"/>
    <property type="match status" value="1"/>
</dbReference>
<dbReference type="GO" id="GO:0009307">
    <property type="term" value="P:DNA restriction-modification system"/>
    <property type="evidence" value="ECO:0007669"/>
    <property type="project" value="UniProtKB-KW"/>
</dbReference>
<accession>X1KYM1</accession>
<evidence type="ECO:0000313" key="5">
    <source>
        <dbReference type="EMBL" id="GAH98730.1"/>
    </source>
</evidence>
<keyword evidence="3" id="KW-0238">DNA-binding</keyword>
<proteinExistence type="inferred from homology"/>
<comment type="similarity">
    <text evidence="1">Belongs to the type-I restriction system S methylase family.</text>
</comment>
<comment type="caution">
    <text evidence="5">The sequence shown here is derived from an EMBL/GenBank/DDBJ whole genome shotgun (WGS) entry which is preliminary data.</text>
</comment>
<feature type="domain" description="Type I restriction modification DNA specificity" evidence="4">
    <location>
        <begin position="14"/>
        <end position="77"/>
    </location>
</feature>
<protein>
    <recommendedName>
        <fullName evidence="4">Type I restriction modification DNA specificity domain-containing protein</fullName>
    </recommendedName>
</protein>
<sequence>IHRLRRRRQDISPEFYMYWMQAAFLILGLYAGQEIRTTIPNLSRGRLKSFLIPNPPFEEQRRIAKVLSAIQRAVEQQDKS</sequence>
<dbReference type="Gene3D" id="3.90.220.20">
    <property type="entry name" value="DNA methylase specificity domains"/>
    <property type="match status" value="1"/>
</dbReference>
<dbReference type="EMBL" id="BARV01000463">
    <property type="protein sequence ID" value="GAH98730.1"/>
    <property type="molecule type" value="Genomic_DNA"/>
</dbReference>
<keyword evidence="2" id="KW-0680">Restriction system</keyword>
<dbReference type="Pfam" id="PF01420">
    <property type="entry name" value="Methylase_S"/>
    <property type="match status" value="1"/>
</dbReference>
<dbReference type="InterPro" id="IPR044946">
    <property type="entry name" value="Restrct_endonuc_typeI_TRD_sf"/>
</dbReference>
<reference evidence="5" key="1">
    <citation type="journal article" date="2014" name="Front. Microbiol.">
        <title>High frequency of phylogenetically diverse reductive dehalogenase-homologous genes in deep subseafloor sedimentary metagenomes.</title>
        <authorList>
            <person name="Kawai M."/>
            <person name="Futagami T."/>
            <person name="Toyoda A."/>
            <person name="Takaki Y."/>
            <person name="Nishi S."/>
            <person name="Hori S."/>
            <person name="Arai W."/>
            <person name="Tsubouchi T."/>
            <person name="Morono Y."/>
            <person name="Uchiyama I."/>
            <person name="Ito T."/>
            <person name="Fujiyama A."/>
            <person name="Inagaki F."/>
            <person name="Takami H."/>
        </authorList>
    </citation>
    <scope>NUCLEOTIDE SEQUENCE</scope>
    <source>
        <strain evidence="5">Expedition CK06-06</strain>
    </source>
</reference>
<dbReference type="InterPro" id="IPR000055">
    <property type="entry name" value="Restrct_endonuc_typeI_TRD"/>
</dbReference>
<name>X1KYM1_9ZZZZ</name>
<feature type="non-terminal residue" evidence="5">
    <location>
        <position position="1"/>
    </location>
</feature>
<gene>
    <name evidence="5" type="ORF">S06H3_01759</name>
</gene>
<evidence type="ECO:0000256" key="2">
    <source>
        <dbReference type="ARBA" id="ARBA00022747"/>
    </source>
</evidence>
<dbReference type="GO" id="GO:0003677">
    <property type="term" value="F:DNA binding"/>
    <property type="evidence" value="ECO:0007669"/>
    <property type="project" value="UniProtKB-KW"/>
</dbReference>